<organism evidence="2">
    <name type="scientific">Trypanosoma vivax (strain Y486)</name>
    <dbReference type="NCBI Taxonomy" id="1055687"/>
    <lineage>
        <taxon>Eukaryota</taxon>
        <taxon>Discoba</taxon>
        <taxon>Euglenozoa</taxon>
        <taxon>Kinetoplastea</taxon>
        <taxon>Metakinetoplastina</taxon>
        <taxon>Trypanosomatida</taxon>
        <taxon>Trypanosomatidae</taxon>
        <taxon>Trypanosoma</taxon>
        <taxon>Duttonella</taxon>
    </lineage>
</organism>
<feature type="signal peptide" evidence="1">
    <location>
        <begin position="1"/>
        <end position="23"/>
    </location>
</feature>
<keyword evidence="1" id="KW-0732">Signal</keyword>
<name>G0TRJ9_TRYVY</name>
<sequence length="126" mass="13946">MGKKMWLVRGVCLFVSMCTEVLRRMATRNERAWKKHVCTSWMPCFRLAENCQRCIAFASSSQCSRASGRSGFLSCSHRQKRSVTTCTHTSLADTSNSVGGAAEEVPLALYPVGVVLLFVKLTHTIA</sequence>
<dbReference type="AlphaFoldDB" id="G0TRJ9"/>
<evidence type="ECO:0000256" key="1">
    <source>
        <dbReference type="SAM" id="SignalP"/>
    </source>
</evidence>
<dbReference type="EMBL" id="HE573017">
    <property type="protein sequence ID" value="CCC46564.1"/>
    <property type="molecule type" value="Genomic_DNA"/>
</dbReference>
<feature type="chain" id="PRO_5003410068" description="Secreted protein" evidence="1">
    <location>
        <begin position="24"/>
        <end position="126"/>
    </location>
</feature>
<evidence type="ECO:0008006" key="3">
    <source>
        <dbReference type="Google" id="ProtNLM"/>
    </source>
</evidence>
<evidence type="ECO:0000313" key="2">
    <source>
        <dbReference type="EMBL" id="CCC46564.1"/>
    </source>
</evidence>
<proteinExistence type="predicted"/>
<accession>G0TRJ9</accession>
<reference evidence="2" key="1">
    <citation type="journal article" date="2012" name="Proc. Natl. Acad. Sci. U.S.A.">
        <title>Antigenic diversity is generated by distinct evolutionary mechanisms in African trypanosome species.</title>
        <authorList>
            <person name="Jackson A.P."/>
            <person name="Berry A."/>
            <person name="Aslett M."/>
            <person name="Allison H.C."/>
            <person name="Burton P."/>
            <person name="Vavrova-Anderson J."/>
            <person name="Brown R."/>
            <person name="Browne H."/>
            <person name="Corton N."/>
            <person name="Hauser H."/>
            <person name="Gamble J."/>
            <person name="Gilderthorp R."/>
            <person name="Marcello L."/>
            <person name="McQuillan J."/>
            <person name="Otto T.D."/>
            <person name="Quail M.A."/>
            <person name="Sanders M.J."/>
            <person name="van Tonder A."/>
            <person name="Ginger M.L."/>
            <person name="Field M.C."/>
            <person name="Barry J.D."/>
            <person name="Hertz-Fowler C."/>
            <person name="Berriman M."/>
        </authorList>
    </citation>
    <scope>NUCLEOTIDE SEQUENCE</scope>
    <source>
        <strain evidence="2">Y486</strain>
    </source>
</reference>
<gene>
    <name evidence="2" type="ORF">TVY486_0102110</name>
</gene>
<protein>
    <recommendedName>
        <fullName evidence="3">Secreted protein</fullName>
    </recommendedName>
</protein>